<sequence>MLNPDLQNMTSAAASDEQNSRRRFIKLLAAGATSLAVQACGGGGDGSTVPQGTVTSPIGPDASPPLSATPVWTTVPDLTFTQGVAASISVAQYVSAPYVKQFTVSLNEVALPPGVTFNATKMSFDYDGVGAAGSTDNHILTATV</sequence>
<evidence type="ECO:0000313" key="3">
    <source>
        <dbReference type="Proteomes" id="UP000297258"/>
    </source>
</evidence>
<keyword evidence="3" id="KW-1185">Reference proteome</keyword>
<proteinExistence type="predicted"/>
<gene>
    <name evidence="2" type="ORF">E4O92_17290</name>
</gene>
<comment type="caution">
    <text evidence="2">The sequence shown here is derived from an EMBL/GenBank/DDBJ whole genome shotgun (WGS) entry which is preliminary data.</text>
</comment>
<name>A0A4Y9SU99_9BURK</name>
<evidence type="ECO:0000313" key="2">
    <source>
        <dbReference type="EMBL" id="TFW30201.1"/>
    </source>
</evidence>
<dbReference type="AlphaFoldDB" id="A0A4Y9SU99"/>
<dbReference type="EMBL" id="SPUM01000113">
    <property type="protein sequence ID" value="TFW30201.1"/>
    <property type="molecule type" value="Genomic_DNA"/>
</dbReference>
<dbReference type="RefSeq" id="WP_135190903.1">
    <property type="nucleotide sequence ID" value="NZ_SPUM01000113.1"/>
</dbReference>
<dbReference type="Proteomes" id="UP000297258">
    <property type="component" value="Unassembled WGS sequence"/>
</dbReference>
<protein>
    <submittedName>
        <fullName evidence="2">Uncharacterized protein</fullName>
    </submittedName>
</protein>
<accession>A0A4Y9SU99</accession>
<evidence type="ECO:0000256" key="1">
    <source>
        <dbReference type="SAM" id="MobiDB-lite"/>
    </source>
</evidence>
<dbReference type="OrthoDB" id="8759023at2"/>
<reference evidence="2 3" key="1">
    <citation type="submission" date="2019-03" db="EMBL/GenBank/DDBJ databases">
        <title>Draft genome of Massilia hortus sp. nov., a novel bacterial species of the Oxalobacteraceae family.</title>
        <authorList>
            <person name="Peta V."/>
            <person name="Raths R."/>
            <person name="Bucking H."/>
        </authorList>
    </citation>
    <scope>NUCLEOTIDE SEQUENCE [LARGE SCALE GENOMIC DNA]</scope>
    <source>
        <strain evidence="2 3">ONC3</strain>
    </source>
</reference>
<organism evidence="2 3">
    <name type="scientific">Massilia horti</name>
    <dbReference type="NCBI Taxonomy" id="2562153"/>
    <lineage>
        <taxon>Bacteria</taxon>
        <taxon>Pseudomonadati</taxon>
        <taxon>Pseudomonadota</taxon>
        <taxon>Betaproteobacteria</taxon>
        <taxon>Burkholderiales</taxon>
        <taxon>Oxalobacteraceae</taxon>
        <taxon>Telluria group</taxon>
        <taxon>Massilia</taxon>
    </lineage>
</organism>
<feature type="region of interest" description="Disordered" evidence="1">
    <location>
        <begin position="41"/>
        <end position="65"/>
    </location>
</feature>